<gene>
    <name evidence="1" type="ORF">Tcan_00227</name>
</gene>
<dbReference type="Proteomes" id="UP000031036">
    <property type="component" value="Unassembled WGS sequence"/>
</dbReference>
<accession>A0A0B2V1R2</accession>
<evidence type="ECO:0000313" key="1">
    <source>
        <dbReference type="EMBL" id="KHN74960.1"/>
    </source>
</evidence>
<organism evidence="1 2">
    <name type="scientific">Toxocara canis</name>
    <name type="common">Canine roundworm</name>
    <dbReference type="NCBI Taxonomy" id="6265"/>
    <lineage>
        <taxon>Eukaryota</taxon>
        <taxon>Metazoa</taxon>
        <taxon>Ecdysozoa</taxon>
        <taxon>Nematoda</taxon>
        <taxon>Chromadorea</taxon>
        <taxon>Rhabditida</taxon>
        <taxon>Spirurina</taxon>
        <taxon>Ascaridomorpha</taxon>
        <taxon>Ascaridoidea</taxon>
        <taxon>Toxocaridae</taxon>
        <taxon>Toxocara</taxon>
    </lineage>
</organism>
<keyword evidence="2" id="KW-1185">Reference proteome</keyword>
<protein>
    <submittedName>
        <fullName evidence="1">Uncharacterized protein</fullName>
    </submittedName>
</protein>
<name>A0A0B2V1R2_TOXCA</name>
<reference evidence="1 2" key="1">
    <citation type="submission" date="2014-11" db="EMBL/GenBank/DDBJ databases">
        <title>Genetic blueprint of the zoonotic pathogen Toxocara canis.</title>
        <authorList>
            <person name="Zhu X.-Q."/>
            <person name="Korhonen P.K."/>
            <person name="Cai H."/>
            <person name="Young N.D."/>
            <person name="Nejsum P."/>
            <person name="von Samson-Himmelstjerna G."/>
            <person name="Boag P.R."/>
            <person name="Tan P."/>
            <person name="Li Q."/>
            <person name="Min J."/>
            <person name="Yang Y."/>
            <person name="Wang X."/>
            <person name="Fang X."/>
            <person name="Hall R.S."/>
            <person name="Hofmann A."/>
            <person name="Sternberg P.W."/>
            <person name="Jex A.R."/>
            <person name="Gasser R.B."/>
        </authorList>
    </citation>
    <scope>NUCLEOTIDE SEQUENCE [LARGE SCALE GENOMIC DNA]</scope>
    <source>
        <strain evidence="1">PN_DK_2014</strain>
    </source>
</reference>
<feature type="non-terminal residue" evidence="1">
    <location>
        <position position="110"/>
    </location>
</feature>
<evidence type="ECO:0000313" key="2">
    <source>
        <dbReference type="Proteomes" id="UP000031036"/>
    </source>
</evidence>
<sequence>MNTNSQMFGAQIFFPVSGSESLSLDNFLHGLLLQEADASIAVTNMDRNIVRILEGFTQNTSKFDQYFPKVNCLFGIHTSKGHRINIKSLSDASLWPGLQYMSSILIKIIQ</sequence>
<dbReference type="EMBL" id="JPKZ01002805">
    <property type="protein sequence ID" value="KHN74960.1"/>
    <property type="molecule type" value="Genomic_DNA"/>
</dbReference>
<dbReference type="AlphaFoldDB" id="A0A0B2V1R2"/>
<comment type="caution">
    <text evidence="1">The sequence shown here is derived from an EMBL/GenBank/DDBJ whole genome shotgun (WGS) entry which is preliminary data.</text>
</comment>
<proteinExistence type="predicted"/>